<dbReference type="InterPro" id="IPR036388">
    <property type="entry name" value="WH-like_DNA-bd_sf"/>
</dbReference>
<organism evidence="2 3">
    <name type="scientific">Coprococcus intestinihominis</name>
    <dbReference type="NCBI Taxonomy" id="3133154"/>
    <lineage>
        <taxon>Bacteria</taxon>
        <taxon>Bacillati</taxon>
        <taxon>Bacillota</taxon>
        <taxon>Clostridia</taxon>
        <taxon>Lachnospirales</taxon>
        <taxon>Lachnospiraceae</taxon>
        <taxon>Coprococcus</taxon>
    </lineage>
</organism>
<keyword evidence="3" id="KW-1185">Reference proteome</keyword>
<proteinExistence type="predicted"/>
<feature type="region of interest" description="Disordered" evidence="1">
    <location>
        <begin position="1"/>
        <end position="21"/>
    </location>
</feature>
<evidence type="ECO:0000313" key="2">
    <source>
        <dbReference type="EMBL" id="MEQ2366220.1"/>
    </source>
</evidence>
<evidence type="ECO:0000256" key="1">
    <source>
        <dbReference type="SAM" id="MobiDB-lite"/>
    </source>
</evidence>
<dbReference type="Pfam" id="PF13412">
    <property type="entry name" value="HTH_24"/>
    <property type="match status" value="1"/>
</dbReference>
<protein>
    <submittedName>
        <fullName evidence="2">Helix-turn-helix domain-containing protein</fullName>
    </submittedName>
</protein>
<dbReference type="CDD" id="cd00090">
    <property type="entry name" value="HTH_ARSR"/>
    <property type="match status" value="1"/>
</dbReference>
<dbReference type="EMBL" id="JBBMEK010000226">
    <property type="protein sequence ID" value="MEQ2366220.1"/>
    <property type="molecule type" value="Genomic_DNA"/>
</dbReference>
<dbReference type="RefSeq" id="WP_349085844.1">
    <property type="nucleotide sequence ID" value="NZ_JBBMEK010000226.1"/>
</dbReference>
<dbReference type="InterPro" id="IPR036390">
    <property type="entry name" value="WH_DNA-bd_sf"/>
</dbReference>
<comment type="caution">
    <text evidence="2">The sequence shown here is derived from an EMBL/GenBank/DDBJ whole genome shotgun (WGS) entry which is preliminary data.</text>
</comment>
<gene>
    <name evidence="2" type="ORF">WMO25_14205</name>
</gene>
<name>A0ABV1B711_9FIRM</name>
<sequence>MPNSEGSRKGAEKEPKKGAERKLDILQKLEENPEITQVKLMEAFNLSRKQIQKIIKDLREEGLVERQGSNRNGRWVVKK</sequence>
<reference evidence="2 3" key="1">
    <citation type="submission" date="2024-03" db="EMBL/GenBank/DDBJ databases">
        <title>Human intestinal bacterial collection.</title>
        <authorList>
            <person name="Pauvert C."/>
            <person name="Hitch T.C.A."/>
            <person name="Clavel T."/>
        </authorList>
    </citation>
    <scope>NUCLEOTIDE SEQUENCE [LARGE SCALE GENOMIC DNA]</scope>
    <source>
        <strain evidence="2 3">CLA-AA-H190</strain>
    </source>
</reference>
<dbReference type="InterPro" id="IPR011991">
    <property type="entry name" value="ArsR-like_HTH"/>
</dbReference>
<evidence type="ECO:0000313" key="3">
    <source>
        <dbReference type="Proteomes" id="UP001469749"/>
    </source>
</evidence>
<dbReference type="SUPFAM" id="SSF46785">
    <property type="entry name" value="Winged helix' DNA-binding domain"/>
    <property type="match status" value="1"/>
</dbReference>
<dbReference type="Proteomes" id="UP001469749">
    <property type="component" value="Unassembled WGS sequence"/>
</dbReference>
<accession>A0ABV1B711</accession>
<dbReference type="Gene3D" id="1.10.10.10">
    <property type="entry name" value="Winged helix-like DNA-binding domain superfamily/Winged helix DNA-binding domain"/>
    <property type="match status" value="1"/>
</dbReference>